<dbReference type="RefSeq" id="WP_243346731.1">
    <property type="nucleotide sequence ID" value="NZ_AP027081.1"/>
</dbReference>
<dbReference type="InterPro" id="IPR002560">
    <property type="entry name" value="Transposase_DDE"/>
</dbReference>
<protein>
    <submittedName>
        <fullName evidence="4">ISL3 family transposase ISMac21</fullName>
    </submittedName>
</protein>
<dbReference type="Pfam" id="PF01610">
    <property type="entry name" value="DDE_Tnp_ISL3"/>
    <property type="match status" value="1"/>
</dbReference>
<evidence type="ECO:0000259" key="2">
    <source>
        <dbReference type="Pfam" id="PF13542"/>
    </source>
</evidence>
<dbReference type="InterPro" id="IPR032877">
    <property type="entry name" value="Transposase_HTH"/>
</dbReference>
<dbReference type="EMBL" id="AP027081">
    <property type="protein sequence ID" value="BDU76706.1"/>
    <property type="molecule type" value="Genomic_DNA"/>
</dbReference>
<keyword evidence="5" id="KW-1185">Reference proteome</keyword>
<dbReference type="InterPro" id="IPR029261">
    <property type="entry name" value="Transposase_Znf"/>
</dbReference>
<dbReference type="KEGG" id="msea:METESE_16640"/>
<dbReference type="NCBIfam" id="NF033550">
    <property type="entry name" value="transpos_ISL3"/>
    <property type="match status" value="1"/>
</dbReference>
<feature type="domain" description="Transposase IS204/IS1001/IS1096/IS1165 zinc-finger" evidence="3">
    <location>
        <begin position="44"/>
        <end position="86"/>
    </location>
</feature>
<name>A0AA48GP66_9BACT</name>
<dbReference type="AlphaFoldDB" id="A0AA48GP66"/>
<dbReference type="PANTHER" id="PTHR33498">
    <property type="entry name" value="TRANSPOSASE FOR INSERTION SEQUENCE ELEMENT IS1557"/>
    <property type="match status" value="1"/>
</dbReference>
<reference evidence="4" key="1">
    <citation type="journal article" date="2023" name="Int. J. Syst. Evol. Microbiol.">
        <title>Mesoterricola silvestris gen. nov., sp. nov., Mesoterricola sediminis sp. nov., Geothrix oryzae sp. nov., Geothrix edaphica sp. nov., Geothrix rubra sp. nov., and Geothrix limicola sp. nov., six novel members of Acidobacteriota isolated from soils.</title>
        <authorList>
            <person name="Itoh H."/>
            <person name="Sugisawa Y."/>
            <person name="Mise K."/>
            <person name="Xu Z."/>
            <person name="Kuniyasu M."/>
            <person name="Ushijima N."/>
            <person name="Kawano K."/>
            <person name="Kobayashi E."/>
            <person name="Shiratori Y."/>
            <person name="Masuda Y."/>
            <person name="Senoo K."/>
        </authorList>
    </citation>
    <scope>NUCLEOTIDE SEQUENCE</scope>
    <source>
        <strain evidence="4">W786</strain>
    </source>
</reference>
<proteinExistence type="predicted"/>
<accession>A0AA48GP66</accession>
<dbReference type="Pfam" id="PF13542">
    <property type="entry name" value="HTH_Tnp_ISL3"/>
    <property type="match status" value="1"/>
</dbReference>
<evidence type="ECO:0000313" key="5">
    <source>
        <dbReference type="Proteomes" id="UP001228113"/>
    </source>
</evidence>
<feature type="domain" description="Transposase IS204/IS1001/IS1096/IS1165 helix-turn-helix" evidence="2">
    <location>
        <begin position="91"/>
        <end position="141"/>
    </location>
</feature>
<dbReference type="InterPro" id="IPR047951">
    <property type="entry name" value="Transpos_ISL3"/>
</dbReference>
<dbReference type="Proteomes" id="UP001228113">
    <property type="component" value="Chromosome"/>
</dbReference>
<evidence type="ECO:0000259" key="1">
    <source>
        <dbReference type="Pfam" id="PF01610"/>
    </source>
</evidence>
<evidence type="ECO:0000313" key="4">
    <source>
        <dbReference type="EMBL" id="BDU76706.1"/>
    </source>
</evidence>
<gene>
    <name evidence="4" type="ORF">METESE_16640</name>
</gene>
<evidence type="ECO:0000259" key="3">
    <source>
        <dbReference type="Pfam" id="PF14690"/>
    </source>
</evidence>
<sequence>MDTNALFTMALGLQAPWEVKSLDFNPADRRLDILVDFQRGASFPCPVCGQSSKVHDTEEKTWRHLDFFQHAAYLTARVPRCKCDEHGVKQVPVPWAREGSGFTLLFEALAMTLVQAMPVAAVARIMGEHDTRLWRVLHHYVKEGRKAKDMAAVTQIGVDDETHCVESSRRGQNYITLFMDMATRTLLFATEGGDTATAKAFKEDLIAHGGKPENIEEACIDMHQAFINGLQAYFPNIHLTFDRFHVMKMANEAVDQVRRIEAKEHPELKRTRYCWLKNPSNLSRRQRERLDDLKCSNLRTAEAYRMKLTLQDFYEQANPTAAATFLEEWCEMATESEMLPFVKFAQTLRDHAAGVLRWFVKGLTNGILEGINSLIQAAKAKARGYRTTRNIIAMAYLIAGKLRFDGLEPLWGSPLGSATPSPT</sequence>
<organism evidence="4 5">
    <name type="scientific">Mesoterricola sediminis</name>
    <dbReference type="NCBI Taxonomy" id="2927980"/>
    <lineage>
        <taxon>Bacteria</taxon>
        <taxon>Pseudomonadati</taxon>
        <taxon>Acidobacteriota</taxon>
        <taxon>Holophagae</taxon>
        <taxon>Holophagales</taxon>
        <taxon>Holophagaceae</taxon>
        <taxon>Mesoterricola</taxon>
    </lineage>
</organism>
<feature type="domain" description="Transposase IS204/IS1001/IS1096/IS1165 DDE" evidence="1">
    <location>
        <begin position="167"/>
        <end position="393"/>
    </location>
</feature>
<dbReference type="Pfam" id="PF14690">
    <property type="entry name" value="Zn_ribbon_ISL3"/>
    <property type="match status" value="1"/>
</dbReference>
<dbReference type="PANTHER" id="PTHR33498:SF1">
    <property type="entry name" value="TRANSPOSASE FOR INSERTION SEQUENCE ELEMENT IS1557"/>
    <property type="match status" value="1"/>
</dbReference>